<keyword evidence="2" id="KW-0479">Metal-binding</keyword>
<name>A0A173MJP0_9BACT</name>
<dbReference type="AlphaFoldDB" id="A0A173MJP0"/>
<dbReference type="Proteomes" id="UP000186917">
    <property type="component" value="Unassembled WGS sequence"/>
</dbReference>
<proteinExistence type="predicted"/>
<dbReference type="InterPro" id="IPR012340">
    <property type="entry name" value="NA-bd_OB-fold"/>
</dbReference>
<dbReference type="InterPro" id="IPR036127">
    <property type="entry name" value="CcmE-like_sf"/>
</dbReference>
<dbReference type="InterPro" id="IPR004329">
    <property type="entry name" value="CcmE"/>
</dbReference>
<evidence type="ECO:0000256" key="1">
    <source>
        <dbReference type="ARBA" id="ARBA00004370"/>
    </source>
</evidence>
<keyword evidence="3" id="KW-0201">Cytochrome c-type biogenesis</keyword>
<sequence length="154" mass="16942">MKKTHIIALVLIAVAMAVLISYIGDTSTYDTIASARKKEGKFVHLIAKMDLQQPLEYDPVKNPNYLAFSVIDTLGNKIKVIYHNTKPTDMEKSERIVLAGRVQAGVFECKDIILKCPSKYKDDVNQAQKNLSASAPTSETVPAAAQKTAAKVNY</sequence>
<evidence type="ECO:0000313" key="6">
    <source>
        <dbReference type="EMBL" id="SIT05645.1"/>
    </source>
</evidence>
<dbReference type="Pfam" id="PF03100">
    <property type="entry name" value="CcmE"/>
    <property type="match status" value="1"/>
</dbReference>
<evidence type="ECO:0000256" key="2">
    <source>
        <dbReference type="ARBA" id="ARBA00022617"/>
    </source>
</evidence>
<evidence type="ECO:0000256" key="5">
    <source>
        <dbReference type="SAM" id="Phobius"/>
    </source>
</evidence>
<organism evidence="6 7">
    <name type="scientific">Filimonas lacunae</name>
    <dbReference type="NCBI Taxonomy" id="477680"/>
    <lineage>
        <taxon>Bacteria</taxon>
        <taxon>Pseudomonadati</taxon>
        <taxon>Bacteroidota</taxon>
        <taxon>Chitinophagia</taxon>
        <taxon>Chitinophagales</taxon>
        <taxon>Chitinophagaceae</taxon>
        <taxon>Filimonas</taxon>
    </lineage>
</organism>
<keyword evidence="2" id="KW-0349">Heme</keyword>
<dbReference type="GO" id="GO:0020037">
    <property type="term" value="F:heme binding"/>
    <property type="evidence" value="ECO:0007669"/>
    <property type="project" value="InterPro"/>
</dbReference>
<keyword evidence="5" id="KW-0812">Transmembrane</keyword>
<dbReference type="RefSeq" id="WP_076378925.1">
    <property type="nucleotide sequence ID" value="NZ_AP017422.1"/>
</dbReference>
<keyword evidence="5" id="KW-1133">Transmembrane helix</keyword>
<dbReference type="Gene3D" id="2.40.50.140">
    <property type="entry name" value="Nucleic acid-binding proteins"/>
    <property type="match status" value="1"/>
</dbReference>
<dbReference type="SUPFAM" id="SSF82093">
    <property type="entry name" value="Heme chaperone CcmE"/>
    <property type="match status" value="1"/>
</dbReference>
<dbReference type="GO" id="GO:0017004">
    <property type="term" value="P:cytochrome complex assembly"/>
    <property type="evidence" value="ECO:0007669"/>
    <property type="project" value="UniProtKB-KW"/>
</dbReference>
<keyword evidence="7" id="KW-1185">Reference proteome</keyword>
<keyword evidence="2" id="KW-0408">Iron</keyword>
<dbReference type="GO" id="GO:0017003">
    <property type="term" value="P:protein-heme linkage"/>
    <property type="evidence" value="ECO:0007669"/>
    <property type="project" value="InterPro"/>
</dbReference>
<dbReference type="STRING" id="477680.SAMN05421788_103198"/>
<evidence type="ECO:0000256" key="3">
    <source>
        <dbReference type="ARBA" id="ARBA00022748"/>
    </source>
</evidence>
<evidence type="ECO:0000256" key="4">
    <source>
        <dbReference type="ARBA" id="ARBA00023136"/>
    </source>
</evidence>
<accession>A0A173MJP0</accession>
<comment type="subcellular location">
    <subcellularLocation>
        <location evidence="1">Membrane</location>
    </subcellularLocation>
</comment>
<dbReference type="EMBL" id="FTOR01000003">
    <property type="protein sequence ID" value="SIT05645.1"/>
    <property type="molecule type" value="Genomic_DNA"/>
</dbReference>
<evidence type="ECO:0000313" key="7">
    <source>
        <dbReference type="Proteomes" id="UP000186917"/>
    </source>
</evidence>
<dbReference type="OrthoDB" id="1524250at2"/>
<gene>
    <name evidence="6" type="ORF">SAMN05421788_103198</name>
</gene>
<dbReference type="KEGG" id="fln:FLA_3884"/>
<reference evidence="7" key="1">
    <citation type="submission" date="2017-01" db="EMBL/GenBank/DDBJ databases">
        <authorList>
            <person name="Varghese N."/>
            <person name="Submissions S."/>
        </authorList>
    </citation>
    <scope>NUCLEOTIDE SEQUENCE [LARGE SCALE GENOMIC DNA]</scope>
    <source>
        <strain evidence="7">DSM 21054</strain>
    </source>
</reference>
<feature type="transmembrane region" description="Helical" evidence="5">
    <location>
        <begin position="7"/>
        <end position="24"/>
    </location>
</feature>
<keyword evidence="4 5" id="KW-0472">Membrane</keyword>
<protein>
    <submittedName>
        <fullName evidence="6">Cytochrome c-type biogenesis protein CcmE</fullName>
    </submittedName>
</protein>
<dbReference type="GO" id="GO:0005886">
    <property type="term" value="C:plasma membrane"/>
    <property type="evidence" value="ECO:0007669"/>
    <property type="project" value="InterPro"/>
</dbReference>